<keyword evidence="1" id="KW-1133">Transmembrane helix</keyword>
<evidence type="ECO:0008006" key="4">
    <source>
        <dbReference type="Google" id="ProtNLM"/>
    </source>
</evidence>
<evidence type="ECO:0000256" key="1">
    <source>
        <dbReference type="SAM" id="Phobius"/>
    </source>
</evidence>
<protein>
    <recommendedName>
        <fullName evidence="4">Branched-chain amino acid transport system carrier protein</fullName>
    </recommendedName>
</protein>
<organism evidence="2 3">
    <name type="scientific">Bacillus aerolatus</name>
    <dbReference type="NCBI Taxonomy" id="2653354"/>
    <lineage>
        <taxon>Bacteria</taxon>
        <taxon>Bacillati</taxon>
        <taxon>Bacillota</taxon>
        <taxon>Bacilli</taxon>
        <taxon>Bacillales</taxon>
        <taxon>Bacillaceae</taxon>
        <taxon>Bacillus</taxon>
    </lineage>
</organism>
<dbReference type="RefSeq" id="WP_152152745.1">
    <property type="nucleotide sequence ID" value="NZ_WEIO01000008.1"/>
</dbReference>
<evidence type="ECO:0000313" key="2">
    <source>
        <dbReference type="EMBL" id="KAB7705513.1"/>
    </source>
</evidence>
<dbReference type="EMBL" id="WEIO01000008">
    <property type="protein sequence ID" value="KAB7705513.1"/>
    <property type="molecule type" value="Genomic_DNA"/>
</dbReference>
<keyword evidence="1" id="KW-0472">Membrane</keyword>
<feature type="transmembrane region" description="Helical" evidence="1">
    <location>
        <begin position="80"/>
        <end position="102"/>
    </location>
</feature>
<name>A0A6I1FHG9_9BACI</name>
<dbReference type="AlphaFoldDB" id="A0A6I1FHG9"/>
<accession>A0A6I1FHG9</accession>
<comment type="caution">
    <text evidence="2">The sequence shown here is derived from an EMBL/GenBank/DDBJ whole genome shotgun (WGS) entry which is preliminary data.</text>
</comment>
<feature type="transmembrane region" description="Helical" evidence="1">
    <location>
        <begin position="6"/>
        <end position="29"/>
    </location>
</feature>
<dbReference type="Proteomes" id="UP000429595">
    <property type="component" value="Unassembled WGS sequence"/>
</dbReference>
<dbReference type="Gene3D" id="1.20.1740.10">
    <property type="entry name" value="Amino acid/polyamine transporter I"/>
    <property type="match status" value="1"/>
</dbReference>
<sequence>MLIVKLISVFLFVGFAVCALTSEGGIGSLVNLNGIYHKETFSINALIAGTSIAVLSYIGFDGITALAEDAKVSGKMVGRAAIITCVISSVLIGIQIYFATLIQTKLGALKSVDTAFYDIAIAVGGSFNDCSRFNRNGYCFSRPGVRFYSIV</sequence>
<keyword evidence="3" id="KW-1185">Reference proteome</keyword>
<evidence type="ECO:0000313" key="3">
    <source>
        <dbReference type="Proteomes" id="UP000429595"/>
    </source>
</evidence>
<reference evidence="2 3" key="1">
    <citation type="submission" date="2019-10" db="EMBL/GenBank/DDBJ databases">
        <title>Bacillus aerolatum sp. nov., isolated from bioaerosol of sport playgrounds.</title>
        <authorList>
            <person name="Chen P."/>
            <person name="Zhang G."/>
        </authorList>
    </citation>
    <scope>NUCLEOTIDE SEQUENCE [LARGE SCALE GENOMIC DNA]</scope>
    <source>
        <strain evidence="2 3">CX253</strain>
    </source>
</reference>
<gene>
    <name evidence="2" type="ORF">F9802_13295</name>
</gene>
<feature type="transmembrane region" description="Helical" evidence="1">
    <location>
        <begin position="41"/>
        <end position="60"/>
    </location>
</feature>
<proteinExistence type="predicted"/>
<keyword evidence="1" id="KW-0812">Transmembrane</keyword>